<keyword evidence="2" id="KW-0812">Transmembrane</keyword>
<feature type="transmembrane region" description="Helical" evidence="2">
    <location>
        <begin position="103"/>
        <end position="130"/>
    </location>
</feature>
<accession>A0A0G4FFA0</accession>
<evidence type="ECO:0000313" key="3">
    <source>
        <dbReference type="EMBL" id="CEM11836.1"/>
    </source>
</evidence>
<evidence type="ECO:0000256" key="2">
    <source>
        <dbReference type="SAM" id="Phobius"/>
    </source>
</evidence>
<keyword evidence="2" id="KW-1133">Transmembrane helix</keyword>
<feature type="compositionally biased region" description="Basic and acidic residues" evidence="1">
    <location>
        <begin position="395"/>
        <end position="409"/>
    </location>
</feature>
<name>A0A0G4FFA0_9ALVE</name>
<proteinExistence type="predicted"/>
<organism evidence="3">
    <name type="scientific">Chromera velia CCMP2878</name>
    <dbReference type="NCBI Taxonomy" id="1169474"/>
    <lineage>
        <taxon>Eukaryota</taxon>
        <taxon>Sar</taxon>
        <taxon>Alveolata</taxon>
        <taxon>Colpodellida</taxon>
        <taxon>Chromeraceae</taxon>
        <taxon>Chromera</taxon>
    </lineage>
</organism>
<feature type="transmembrane region" description="Helical" evidence="2">
    <location>
        <begin position="151"/>
        <end position="173"/>
    </location>
</feature>
<dbReference type="VEuPathDB" id="CryptoDB:Cvel_16677"/>
<sequence length="846" mass="92782">MLGLKMPNMCCSKGGRAIPKFLQFQQTTARQVMHYLSGSVVGVKKGEELSLRRLNRSLYQYPCELSESGKHSDVSLRDTPTVLRVLWDRSASCDSLCMCAGRVAVVLLVYVVVTLLLSLFQFPIILWTVLRTATPCAEFSEVFEERNRQDIAVNKALHVYLVNFFNMVIVWFLGPPSLEHSVVSWVFGLLFQLVPLLCAAFDLHSRFEETCLCVSVPKLKGAGMEWEGDREGEGSHLDSFEGMCAEEEEGKKEREGDGGLNLEDCAVASQQVHTFKTAREGQGNEKVMRVGNLSQLSRLRMLDGASPLLGSEHLLRFLKSESVRPSSWVLREPGTIFEFCVGEAAFLKADRSSERLLMSGLWGRVCSGVCIGLRGWVRWFGNERRRGSGCTRRAGQKDGGVECESRNRGDRGELEIEKVGSSEAEMGAGMGEVVCQAAETLSGGGWERPLSSFAAAEENLMEEGRRESLPVPPVAPFRLSVSVSQPLVTTRPRLASSSVGGLDRQQEGGERGSSNGQPKEDREDGIPLSPHPPPPVWPSPVWEQSPTVKQSQGEEPEGDVAPSDGGCENRVGASSSVPSHLIAALPEEPPVDSRSPPLVSSVLPSADWERMGGTGGGGLLNEGHCQAGPSENPVGAPRESRPETPPRQTGMDKGDIDEKVGRHSVSPSEGSCRCVDSEHSDQQVHKKGGQGKRRHWSFGLQVLFDHRGMRLFRGRCESSCAWEGKQQDRRVGLRLRLWSWLLLAIAWGVPVLSGLLVYHWSIGEMRRWGLFSEATEIPKSVLGFGVPNHWGRSFVKTVGVLLGVQVFTLPAVWVAFGIAAGMKRMEPQRVFLVVAPAFLVTTQLFG</sequence>
<keyword evidence="2" id="KW-0472">Membrane</keyword>
<dbReference type="AlphaFoldDB" id="A0A0G4FFA0"/>
<gene>
    <name evidence="3" type="ORF">Cvel_16677</name>
</gene>
<feature type="compositionally biased region" description="Basic and acidic residues" evidence="1">
    <location>
        <begin position="675"/>
        <end position="684"/>
    </location>
</feature>
<feature type="transmembrane region" description="Helical" evidence="2">
    <location>
        <begin position="737"/>
        <end position="760"/>
    </location>
</feature>
<feature type="region of interest" description="Disordered" evidence="1">
    <location>
        <begin position="491"/>
        <end position="692"/>
    </location>
</feature>
<feature type="compositionally biased region" description="Basic and acidic residues" evidence="1">
    <location>
        <begin position="638"/>
        <end position="661"/>
    </location>
</feature>
<feature type="compositionally biased region" description="Low complexity" evidence="1">
    <location>
        <begin position="592"/>
        <end position="605"/>
    </location>
</feature>
<feature type="region of interest" description="Disordered" evidence="1">
    <location>
        <begin position="389"/>
        <end position="409"/>
    </location>
</feature>
<protein>
    <submittedName>
        <fullName evidence="3">Uncharacterized protein</fullName>
    </submittedName>
</protein>
<feature type="transmembrane region" description="Helical" evidence="2">
    <location>
        <begin position="798"/>
        <end position="818"/>
    </location>
</feature>
<dbReference type="EMBL" id="CDMZ01000324">
    <property type="protein sequence ID" value="CEM11836.1"/>
    <property type="molecule type" value="Genomic_DNA"/>
</dbReference>
<evidence type="ECO:0000256" key="1">
    <source>
        <dbReference type="SAM" id="MobiDB-lite"/>
    </source>
</evidence>
<feature type="transmembrane region" description="Helical" evidence="2">
    <location>
        <begin position="185"/>
        <end position="203"/>
    </location>
</feature>
<feature type="compositionally biased region" description="Polar residues" evidence="1">
    <location>
        <begin position="544"/>
        <end position="553"/>
    </location>
</feature>
<reference evidence="3" key="1">
    <citation type="submission" date="2014-11" db="EMBL/GenBank/DDBJ databases">
        <authorList>
            <person name="Otto D Thomas"/>
            <person name="Naeem Raeece"/>
        </authorList>
    </citation>
    <scope>NUCLEOTIDE SEQUENCE</scope>
</reference>
<feature type="compositionally biased region" description="Pro residues" evidence="1">
    <location>
        <begin position="529"/>
        <end position="538"/>
    </location>
</feature>